<evidence type="ECO:0000313" key="2">
    <source>
        <dbReference type="Proteomes" id="UP000199598"/>
    </source>
</evidence>
<comment type="caution">
    <text evidence="1">The sequence shown here is derived from an EMBL/GenBank/DDBJ whole genome shotgun (WGS) entry which is preliminary data.</text>
</comment>
<reference evidence="1 2" key="1">
    <citation type="submission" date="2016-10" db="EMBL/GenBank/DDBJ databases">
        <authorList>
            <person name="Varghese N."/>
            <person name="Submissions S."/>
        </authorList>
    </citation>
    <scope>NUCLEOTIDE SEQUENCE [LARGE SCALE GENOMIC DNA]</scope>
    <source>
        <strain evidence="1 2">DSM 16392</strain>
    </source>
</reference>
<protein>
    <submittedName>
        <fullName evidence="1">Uncharacterized protein</fullName>
    </submittedName>
</protein>
<dbReference type="Proteomes" id="UP000199598">
    <property type="component" value="Unassembled WGS sequence"/>
</dbReference>
<proteinExistence type="predicted"/>
<gene>
    <name evidence="1" type="ORF">SAMN04488518_1051</name>
</gene>
<accession>A0A1I3ZAX7</accession>
<name>A0A1I3ZAX7_9HYPH</name>
<sequence length="1250" mass="133022">MTYNETAVSPVVSGPRMIVPMQMDCLLVGTPNQKVNWAKLGLNYDDLLNGKSAITTEVSPNYALETGAHLHFTVPKALRHGTQNEEGVMSYPDLPNRWLVTRILSTSSAAKPELASWIIESDYLSEVTPQTEAQWLLNTAANSKDTPQLVAKGLGRAMPLAEWNADPLSDAADITASAPGSIRWAAAYSGTQNVLSFHDPLTNYDAESVTVGYMVIGWYQPVTQDPFAGVSQKSTAEDAEALWQQIMTEFAWTLAGGETEAKQDWEKWLAAEYPSSATTEWIYPSQMLCNSVYLNLPWQGKDHDYTPGSSGVTDLALSVGQSSSQALAALLAANTASETTASTAVTSTQKNDLLTSVFGNFPADTYSSTVNFDATAQAAIFSPKPGGTQWVVRPANANNAAPGTLPASSSAISVNLTDAQVSLLVELNQSQAEVDQISKYIADLNWRIFAVAYLEEQAKTANNNGFDATPYTTALAAFKSEVDDQNTKLTNATKSVNDHKGQLETSVGSTFQVLQSPLSQFMSPNDPTVIVAGKGIAGQTLVTAASATQKTMLEVRVTGETLSKFTFSWTSDYSSNPISGSVSASTLFSDLGITSSSLLPVEYQWLLAEAILLNPGNAQYIASLIASEAGQELTASELETFGNAIITALQTIYPTTGSDEDHDPVAKAPQYFAGVVPSEVGVNLSYSAPWIPLVLDWKANWYPDTSQSLGSTGSGPFELSGQTILNGTAFGVFSSRLQNFIKSSPQFSKLTAEEQSFLTDAEATGTGFDVLIQTMSGFEEAFLGRKQEMSMLTSDDPDIRQAILSASSAVPTNTELYAPLRAGRFEFTGVYIADAFGQVLNVIDDGETTNPTVTIPPALHSDSGANFAALEPALPQPAKLDLTLMSAATFNDSEETSVSVPVNSASASTPIIGWLLPNRLEQSMMVFEADGTPAGTVRSIYSENSAGLRWESAPGQPISLGTPPTVQNPRFEEMLTGLLATQLSESDAALEGLLQLAALNSWAMSAKGGQPLNGNLQEMLGTPIAVVSARLALTQQGPLILDPADLTETSLPSSPVQGYQTTCSIGDFELAASGVLGSYVNGDFSQLITAKNYQQELTNALAESVKQTLTRSTPETTGTYINSGADIPITVSSTQAPAYVELVLLVDPRGQIPVTSTLLPANWAQLTPQMIAPALQNMSANFRVGPILTPADAISLPLPGGTQGQWQWVEVKGTGWEVTSHLLTPDTSPQLGSAPAVIRDGWLSMPNVEK</sequence>
<keyword evidence="2" id="KW-1185">Reference proteome</keyword>
<dbReference type="RefSeq" id="WP_093519182.1">
    <property type="nucleotide sequence ID" value="NZ_FOSK01000005.1"/>
</dbReference>
<evidence type="ECO:0000313" key="1">
    <source>
        <dbReference type="EMBL" id="SFK41328.1"/>
    </source>
</evidence>
<organism evidence="1 2">
    <name type="scientific">Pseudovibrio ascidiaceicola</name>
    <dbReference type="NCBI Taxonomy" id="285279"/>
    <lineage>
        <taxon>Bacteria</taxon>
        <taxon>Pseudomonadati</taxon>
        <taxon>Pseudomonadota</taxon>
        <taxon>Alphaproteobacteria</taxon>
        <taxon>Hyphomicrobiales</taxon>
        <taxon>Stappiaceae</taxon>
        <taxon>Pseudovibrio</taxon>
    </lineage>
</organism>
<dbReference type="EMBL" id="FOSK01000005">
    <property type="protein sequence ID" value="SFK41328.1"/>
    <property type="molecule type" value="Genomic_DNA"/>
</dbReference>